<evidence type="ECO:0000256" key="2">
    <source>
        <dbReference type="ARBA" id="ARBA00022598"/>
    </source>
</evidence>
<accession>A0A3D8IRC5</accession>
<dbReference type="GO" id="GO:0006438">
    <property type="term" value="P:valyl-tRNA aminoacylation"/>
    <property type="evidence" value="ECO:0007669"/>
    <property type="project" value="UniProtKB-UniRule"/>
</dbReference>
<evidence type="ECO:0000256" key="5">
    <source>
        <dbReference type="ARBA" id="ARBA00022917"/>
    </source>
</evidence>
<dbReference type="Pfam" id="PF08264">
    <property type="entry name" value="Anticodon_1"/>
    <property type="match status" value="1"/>
</dbReference>
<dbReference type="Gene3D" id="3.90.740.10">
    <property type="entry name" value="Valyl/Leucyl/Isoleucyl-tRNA synthetase, editing domain"/>
    <property type="match status" value="2"/>
</dbReference>
<comment type="function">
    <text evidence="9">Catalyzes the attachment of valine to tRNA(Val). As ValRS can inadvertently accommodate and process structurally similar amino acids such as threonine, to avoid such errors, it has a 'posttransfer' editing activity that hydrolyzes mischarged Thr-tRNA(Val) in a tRNA-dependent manner.</text>
</comment>
<comment type="caution">
    <text evidence="13">The sequence shown here is derived from an EMBL/GenBank/DDBJ whole genome shotgun (WGS) entry which is preliminary data.</text>
</comment>
<dbReference type="EC" id="6.1.1.9" evidence="9"/>
<feature type="domain" description="Aminoacyl-tRNA synthetase class Ia" evidence="10">
    <location>
        <begin position="61"/>
        <end position="623"/>
    </location>
</feature>
<dbReference type="NCBIfam" id="TIGR00422">
    <property type="entry name" value="valS"/>
    <property type="match status" value="1"/>
</dbReference>
<evidence type="ECO:0000259" key="11">
    <source>
        <dbReference type="Pfam" id="PF08264"/>
    </source>
</evidence>
<dbReference type="InterPro" id="IPR009080">
    <property type="entry name" value="tRNAsynth_Ia_anticodon-bd"/>
</dbReference>
<evidence type="ECO:0000259" key="12">
    <source>
        <dbReference type="Pfam" id="PF10458"/>
    </source>
</evidence>
<comment type="subcellular location">
    <subcellularLocation>
        <location evidence="9">Cytoplasm</location>
    </subcellularLocation>
</comment>
<dbReference type="AlphaFoldDB" id="A0A3D8IRC5"/>
<dbReference type="InterPro" id="IPR013155">
    <property type="entry name" value="M/V/L/I-tRNA-synth_anticd-bd"/>
</dbReference>
<dbReference type="GO" id="GO:0002161">
    <property type="term" value="F:aminoacyl-tRNA deacylase activity"/>
    <property type="evidence" value="ECO:0007669"/>
    <property type="project" value="InterPro"/>
</dbReference>
<evidence type="ECO:0000256" key="4">
    <source>
        <dbReference type="ARBA" id="ARBA00022840"/>
    </source>
</evidence>
<evidence type="ECO:0000256" key="1">
    <source>
        <dbReference type="ARBA" id="ARBA00022490"/>
    </source>
</evidence>
<evidence type="ECO:0000313" key="13">
    <source>
        <dbReference type="EMBL" id="RDU67653.1"/>
    </source>
</evidence>
<evidence type="ECO:0000256" key="3">
    <source>
        <dbReference type="ARBA" id="ARBA00022741"/>
    </source>
</evidence>
<dbReference type="FunFam" id="3.40.50.620:FF:000382">
    <property type="entry name" value="Valine--tRNA ligase"/>
    <property type="match status" value="1"/>
</dbReference>
<dbReference type="InterPro" id="IPR010978">
    <property type="entry name" value="tRNA-bd_arm"/>
</dbReference>
<dbReference type="CDD" id="cd07962">
    <property type="entry name" value="Anticodon_Ia_Val"/>
    <property type="match status" value="1"/>
</dbReference>
<feature type="coiled-coil region" evidence="9">
    <location>
        <begin position="925"/>
        <end position="952"/>
    </location>
</feature>
<keyword evidence="6 9" id="KW-0175">Coiled coil</keyword>
<dbReference type="InterPro" id="IPR033705">
    <property type="entry name" value="Anticodon_Ia_Val"/>
</dbReference>
<dbReference type="Gene3D" id="1.10.730.10">
    <property type="entry name" value="Isoleucyl-tRNA Synthetase, Domain 1"/>
    <property type="match status" value="1"/>
</dbReference>
<dbReference type="HAMAP" id="MF_02004">
    <property type="entry name" value="Val_tRNA_synth_type1"/>
    <property type="match status" value="1"/>
</dbReference>
<keyword evidence="7 9" id="KW-0030">Aminoacyl-tRNA synthetase</keyword>
<dbReference type="InterPro" id="IPR014729">
    <property type="entry name" value="Rossmann-like_a/b/a_fold"/>
</dbReference>
<comment type="domain">
    <text evidence="9">ValRS has two distinct active sites: one for aminoacylation and one for editing. The misactivated threonine is translocated from the active site to the editing site.</text>
</comment>
<evidence type="ECO:0000313" key="14">
    <source>
        <dbReference type="Proteomes" id="UP000256379"/>
    </source>
</evidence>
<dbReference type="InterPro" id="IPR009008">
    <property type="entry name" value="Val/Leu/Ile-tRNA-synth_edit"/>
</dbReference>
<dbReference type="InterPro" id="IPR001412">
    <property type="entry name" value="aa-tRNA-synth_I_CS"/>
</dbReference>
<keyword evidence="2 9" id="KW-0436">Ligase</keyword>
<dbReference type="InterPro" id="IPR002300">
    <property type="entry name" value="aa-tRNA-synth_Ia"/>
</dbReference>
<sequence length="957" mass="110605">MVSEKRLFNEAWESLIYNECENRGYFETDGNITLQNARIQKESQLSSKFENKNNIIESHDFEVNEQKNTFCVMMPPPNVTGVLHIGHALTFTLQDIIVRYKRMDGFKTLWQPGLDHAGIATQNVVEKQLLSQGITKEQLGREAFIKKVWEWKEESGGKILEQMRTMGFSPAFKRTRFTMDVGLANAVKRTFVTWYNKGLIYRGERMINWCTHDGALSDIEVDYKENKGKLYYLRYEIVDKDLDCKNDTNTQNLLSDKTMPYTLPYLIVATTRPETYFGDTAVMVNPNDLRYKHLIGKKVSLPLIQKQIPIIADSHVDMDFGTGAVKVTPAHDLNDYEVGLRHNLEQIIIFDSKGILNDKCVQFCGLERLEAREKIVVELQQYGAIEKIEEYENKVGICYRCGNVIEPYISKQWFVKAEIAKGAIQRIAQDEAKFYPAQWKNNYNAWMRDLRDWCISRQLWWGHRIPVFYCKCGYEFASEEESPLCPRCNTDNLAQDDDVLDTWFSSALWSHSTLGYGNGKFGKGSLWHENDLEDFHPNSLLITGFDILFFWVARMLLAADSNIKEIAFKDIYLHALVLDSKGQKMSKSKGNVIDPLVLCRKFSPDIVRFSLAYLCIQGRDIRLNEKQLEITRNFTNKIVNAMKFLQLYASQLDSNYSFIERQSLGEYTSVLGIFMKSRLNLAITESRLALADYRFDLYASILYKFLWNEFCDIGIEYAKVEKQSVFELASILIESMKLLHPLMPFLSEYIFHTLLGHNIEHGLGNYQSIMIESFPYESTRHKGYEQSFKIIGDCITTIRRMRINLDIGGNEIESVSIVLHKDLENIIHDSDFNEYDFTFLRKIGLSFITKLAKVKHIVLVDSKPESCISDIGEYAQIFIESKNLDLEGLRSRLCQQEAKIAKEITKLHSMLKNDKFIANAPQEVVESNQKALRELEDKQIKIKAELAELSTTINEIK</sequence>
<proteinExistence type="inferred from homology"/>
<feature type="binding site" evidence="9">
    <location>
        <position position="587"/>
    </location>
    <ligand>
        <name>ATP</name>
        <dbReference type="ChEBI" id="CHEBI:30616"/>
    </ligand>
</feature>
<dbReference type="GO" id="GO:0005829">
    <property type="term" value="C:cytosol"/>
    <property type="evidence" value="ECO:0007669"/>
    <property type="project" value="TreeGrafter"/>
</dbReference>
<dbReference type="OrthoDB" id="9810365at2"/>
<dbReference type="GO" id="GO:0005524">
    <property type="term" value="F:ATP binding"/>
    <property type="evidence" value="ECO:0007669"/>
    <property type="project" value="UniProtKB-UniRule"/>
</dbReference>
<dbReference type="InterPro" id="IPR037118">
    <property type="entry name" value="Val-tRNA_synth_C_sf"/>
</dbReference>
<evidence type="ECO:0000256" key="6">
    <source>
        <dbReference type="ARBA" id="ARBA00023054"/>
    </source>
</evidence>
<comment type="similarity">
    <text evidence="9">Belongs to the class-I aminoacyl-tRNA synthetase family. ValS type 1 subfamily.</text>
</comment>
<organism evidence="13 14">
    <name type="scientific">Helicobacter didelphidarum</name>
    <dbReference type="NCBI Taxonomy" id="2040648"/>
    <lineage>
        <taxon>Bacteria</taxon>
        <taxon>Pseudomonadati</taxon>
        <taxon>Campylobacterota</taxon>
        <taxon>Epsilonproteobacteria</taxon>
        <taxon>Campylobacterales</taxon>
        <taxon>Helicobacteraceae</taxon>
        <taxon>Helicobacter</taxon>
    </lineage>
</organism>
<dbReference type="Proteomes" id="UP000256379">
    <property type="component" value="Unassembled WGS sequence"/>
</dbReference>
<dbReference type="InterPro" id="IPR019499">
    <property type="entry name" value="Val-tRNA_synth_tRNA-bd"/>
</dbReference>
<evidence type="ECO:0000256" key="7">
    <source>
        <dbReference type="ARBA" id="ARBA00023146"/>
    </source>
</evidence>
<dbReference type="SUPFAM" id="SSF52374">
    <property type="entry name" value="Nucleotidylyl transferase"/>
    <property type="match status" value="1"/>
</dbReference>
<keyword evidence="3 9" id="KW-0547">Nucleotide-binding</keyword>
<dbReference type="Pfam" id="PF10458">
    <property type="entry name" value="Val_tRNA-synt_C"/>
    <property type="match status" value="1"/>
</dbReference>
<dbReference type="NCBIfam" id="NF004349">
    <property type="entry name" value="PRK05729.1"/>
    <property type="match status" value="1"/>
</dbReference>
<keyword evidence="14" id="KW-1185">Reference proteome</keyword>
<protein>
    <recommendedName>
        <fullName evidence="9">Valine--tRNA ligase</fullName>
        <ecNumber evidence="9">6.1.1.9</ecNumber>
    </recommendedName>
    <alternativeName>
        <fullName evidence="9">Valyl-tRNA synthetase</fullName>
        <shortName evidence="9">ValRS</shortName>
    </alternativeName>
</protein>
<dbReference type="SUPFAM" id="SSF47323">
    <property type="entry name" value="Anticodon-binding domain of a subclass of class I aminoacyl-tRNA synthetases"/>
    <property type="match status" value="1"/>
</dbReference>
<dbReference type="SUPFAM" id="SSF46589">
    <property type="entry name" value="tRNA-binding arm"/>
    <property type="match status" value="1"/>
</dbReference>
<comment type="subunit">
    <text evidence="9">Monomer.</text>
</comment>
<comment type="domain">
    <text evidence="9">The C-terminal coiled-coil domain is crucial for aminoacylation activity.</text>
</comment>
<dbReference type="PROSITE" id="PS00178">
    <property type="entry name" value="AA_TRNA_LIGASE_I"/>
    <property type="match status" value="1"/>
</dbReference>
<dbReference type="GO" id="GO:0004832">
    <property type="term" value="F:valine-tRNA ligase activity"/>
    <property type="evidence" value="ECO:0007669"/>
    <property type="project" value="UniProtKB-UniRule"/>
</dbReference>
<dbReference type="CDD" id="cd00817">
    <property type="entry name" value="ValRS_core"/>
    <property type="match status" value="1"/>
</dbReference>
<dbReference type="InterPro" id="IPR002303">
    <property type="entry name" value="Valyl-tRNA_ligase"/>
</dbReference>
<feature type="short sequence motif" description="'KMSKS' region" evidence="9">
    <location>
        <begin position="584"/>
        <end position="588"/>
    </location>
</feature>
<dbReference type="PANTHER" id="PTHR11946">
    <property type="entry name" value="VALYL-TRNA SYNTHETASES"/>
    <property type="match status" value="1"/>
</dbReference>
<reference evidence="13 14" key="1">
    <citation type="submission" date="2018-04" db="EMBL/GenBank/DDBJ databases">
        <title>Novel Campyloabacter and Helicobacter Species and Strains.</title>
        <authorList>
            <person name="Mannion A.J."/>
            <person name="Shen Z."/>
            <person name="Fox J.G."/>
        </authorList>
    </citation>
    <scope>NUCLEOTIDE SEQUENCE [LARGE SCALE GENOMIC DNA]</scope>
    <source>
        <strain evidence="13 14">MIT 17-337</strain>
    </source>
</reference>
<dbReference type="SUPFAM" id="SSF50677">
    <property type="entry name" value="ValRS/IleRS/LeuRS editing domain"/>
    <property type="match status" value="1"/>
</dbReference>
<evidence type="ECO:0000256" key="8">
    <source>
        <dbReference type="ARBA" id="ARBA00047552"/>
    </source>
</evidence>
<name>A0A3D8IRC5_9HELI</name>
<feature type="domain" description="Valyl-tRNA synthetase tRNA-binding arm" evidence="12">
    <location>
        <begin position="885"/>
        <end position="949"/>
    </location>
</feature>
<feature type="domain" description="Methionyl/Valyl/Leucyl/Isoleucyl-tRNA synthetase anticodon-binding" evidence="11">
    <location>
        <begin position="676"/>
        <end position="811"/>
    </location>
</feature>
<comment type="catalytic activity">
    <reaction evidence="8 9">
        <text>tRNA(Val) + L-valine + ATP = L-valyl-tRNA(Val) + AMP + diphosphate</text>
        <dbReference type="Rhea" id="RHEA:10704"/>
        <dbReference type="Rhea" id="RHEA-COMP:9672"/>
        <dbReference type="Rhea" id="RHEA-COMP:9708"/>
        <dbReference type="ChEBI" id="CHEBI:30616"/>
        <dbReference type="ChEBI" id="CHEBI:33019"/>
        <dbReference type="ChEBI" id="CHEBI:57762"/>
        <dbReference type="ChEBI" id="CHEBI:78442"/>
        <dbReference type="ChEBI" id="CHEBI:78537"/>
        <dbReference type="ChEBI" id="CHEBI:456215"/>
        <dbReference type="EC" id="6.1.1.9"/>
    </reaction>
</comment>
<gene>
    <name evidence="9" type="primary">valS</name>
    <name evidence="13" type="ORF">CQA53_01230</name>
</gene>
<feature type="short sequence motif" description="'HIGH' region" evidence="9">
    <location>
        <begin position="77"/>
        <end position="87"/>
    </location>
</feature>
<keyword evidence="5 9" id="KW-0648">Protein biosynthesis</keyword>
<dbReference type="EMBL" id="NXLQ01000001">
    <property type="protein sequence ID" value="RDU67653.1"/>
    <property type="molecule type" value="Genomic_DNA"/>
</dbReference>
<dbReference type="FunFam" id="3.90.740.10:FF:000010">
    <property type="entry name" value="Valine--tRNA ligase"/>
    <property type="match status" value="1"/>
</dbReference>
<dbReference type="Gene3D" id="1.10.287.380">
    <property type="entry name" value="Valyl-tRNA synthetase, C-terminal domain"/>
    <property type="match status" value="1"/>
</dbReference>
<dbReference type="PANTHER" id="PTHR11946:SF93">
    <property type="entry name" value="VALINE--TRNA LIGASE, CHLOROPLASTIC_MITOCHONDRIAL 2"/>
    <property type="match status" value="1"/>
</dbReference>
<dbReference type="PRINTS" id="PR00986">
    <property type="entry name" value="TRNASYNTHVAL"/>
</dbReference>
<evidence type="ECO:0000259" key="10">
    <source>
        <dbReference type="Pfam" id="PF00133"/>
    </source>
</evidence>
<keyword evidence="4 9" id="KW-0067">ATP-binding</keyword>
<evidence type="ECO:0000256" key="9">
    <source>
        <dbReference type="HAMAP-Rule" id="MF_02004"/>
    </source>
</evidence>
<dbReference type="Pfam" id="PF00133">
    <property type="entry name" value="tRNA-synt_1"/>
    <property type="match status" value="1"/>
</dbReference>
<keyword evidence="1 9" id="KW-0963">Cytoplasm</keyword>
<dbReference type="Gene3D" id="3.40.50.620">
    <property type="entry name" value="HUPs"/>
    <property type="match status" value="2"/>
</dbReference>